<dbReference type="EMBL" id="CP016786">
    <property type="protein sequence ID" value="ASW43733.1"/>
    <property type="molecule type" value="Genomic_DNA"/>
</dbReference>
<comment type="similarity">
    <text evidence="1 5">Belongs to the peptidase S8 family.</text>
</comment>
<dbReference type="KEGG" id="cia:BEN51_09635"/>
<dbReference type="PROSITE" id="PS51892">
    <property type="entry name" value="SUBTILASE"/>
    <property type="match status" value="1"/>
</dbReference>
<dbReference type="AlphaFoldDB" id="A0A343JDX5"/>
<dbReference type="PANTHER" id="PTHR43806:SF11">
    <property type="entry name" value="CEREVISIN-RELATED"/>
    <property type="match status" value="1"/>
</dbReference>
<evidence type="ECO:0000256" key="4">
    <source>
        <dbReference type="ARBA" id="ARBA00022825"/>
    </source>
</evidence>
<evidence type="ECO:0000313" key="9">
    <source>
        <dbReference type="Proteomes" id="UP000264883"/>
    </source>
</evidence>
<dbReference type="CDD" id="cd00306">
    <property type="entry name" value="Peptidases_S8_S53"/>
    <property type="match status" value="1"/>
</dbReference>
<organism evidence="8 9">
    <name type="scientific">Clostridium isatidis</name>
    <dbReference type="NCBI Taxonomy" id="182773"/>
    <lineage>
        <taxon>Bacteria</taxon>
        <taxon>Bacillati</taxon>
        <taxon>Bacillota</taxon>
        <taxon>Clostridia</taxon>
        <taxon>Eubacteriales</taxon>
        <taxon>Clostridiaceae</taxon>
        <taxon>Clostridium</taxon>
    </lineage>
</organism>
<keyword evidence="4 5" id="KW-0720">Serine protease</keyword>
<dbReference type="SUPFAM" id="SSF52743">
    <property type="entry name" value="Subtilisin-like"/>
    <property type="match status" value="1"/>
</dbReference>
<feature type="domain" description="Peptidase S8/S53" evidence="7">
    <location>
        <begin position="27"/>
        <end position="254"/>
    </location>
</feature>
<feature type="active site" description="Charge relay system" evidence="5">
    <location>
        <position position="33"/>
    </location>
</feature>
<dbReference type="PANTHER" id="PTHR43806">
    <property type="entry name" value="PEPTIDASE S8"/>
    <property type="match status" value="1"/>
</dbReference>
<dbReference type="OrthoDB" id="9798386at2"/>
<dbReference type="PROSITE" id="PS51257">
    <property type="entry name" value="PROKAR_LIPOPROTEIN"/>
    <property type="match status" value="1"/>
</dbReference>
<dbReference type="Gene3D" id="3.40.50.200">
    <property type="entry name" value="Peptidase S8/S53 domain"/>
    <property type="match status" value="1"/>
</dbReference>
<sequence length="256" mass="28210">MKKLRVFILIFILLNLFTACKNNTDLIRIAVIDTGINKEVLRKNTVLDGWNYVLRSDNTEDPDGHGTMVSSLIVGSKDGKIKGKSKKVNLIPLVCSGINEYGKEMKNTPSLAAQAIRDAIDKYNCKIINISSGVLEDIENLRAAVEYAEEKRVVVISSAGNDGNEEIYYPAGYDTVISVGSLDINGDIAEFSQKNNRVDVLVKGTDIKVIGNDGNMYRVDGTSFSCAYVTGEVANLLIDNPQLTTEELRQYLSNKY</sequence>
<evidence type="ECO:0000256" key="3">
    <source>
        <dbReference type="ARBA" id="ARBA00022801"/>
    </source>
</evidence>
<feature type="signal peptide" evidence="6">
    <location>
        <begin position="1"/>
        <end position="21"/>
    </location>
</feature>
<dbReference type="GO" id="GO:0004252">
    <property type="term" value="F:serine-type endopeptidase activity"/>
    <property type="evidence" value="ECO:0007669"/>
    <property type="project" value="UniProtKB-UniRule"/>
</dbReference>
<dbReference type="InterPro" id="IPR036852">
    <property type="entry name" value="Peptidase_S8/S53_dom_sf"/>
</dbReference>
<protein>
    <recommendedName>
        <fullName evidence="7">Peptidase S8/S53 domain-containing protein</fullName>
    </recommendedName>
</protein>
<keyword evidence="3 5" id="KW-0378">Hydrolase</keyword>
<dbReference type="InterPro" id="IPR050131">
    <property type="entry name" value="Peptidase_S8_subtilisin-like"/>
</dbReference>
<keyword evidence="2 5" id="KW-0645">Protease</keyword>
<evidence type="ECO:0000256" key="2">
    <source>
        <dbReference type="ARBA" id="ARBA00022670"/>
    </source>
</evidence>
<dbReference type="GO" id="GO:0006508">
    <property type="term" value="P:proteolysis"/>
    <property type="evidence" value="ECO:0007669"/>
    <property type="project" value="UniProtKB-KW"/>
</dbReference>
<dbReference type="Proteomes" id="UP000264883">
    <property type="component" value="Chromosome"/>
</dbReference>
<feature type="chain" id="PRO_5039604448" description="Peptidase S8/S53 domain-containing protein" evidence="6">
    <location>
        <begin position="22"/>
        <end position="256"/>
    </location>
</feature>
<dbReference type="InterPro" id="IPR000209">
    <property type="entry name" value="Peptidase_S8/S53_dom"/>
</dbReference>
<keyword evidence="6" id="KW-0732">Signal</keyword>
<dbReference type="Pfam" id="PF00082">
    <property type="entry name" value="Peptidase_S8"/>
    <property type="match status" value="1"/>
</dbReference>
<reference evidence="8 9" key="1">
    <citation type="submission" date="2016-08" db="EMBL/GenBank/DDBJ databases">
        <title>Complete Genome Sequence Of The Indigo Reducing Clostridium isatidis DSM15098.</title>
        <authorList>
            <person name="Little G.T."/>
            <person name="Minton N.P."/>
        </authorList>
    </citation>
    <scope>NUCLEOTIDE SEQUENCE [LARGE SCALE GENOMIC DNA]</scope>
    <source>
        <strain evidence="8 9">DSM 15098</strain>
    </source>
</reference>
<accession>A0A343JDX5</accession>
<keyword evidence="9" id="KW-1185">Reference proteome</keyword>
<name>A0A343JDX5_9CLOT</name>
<dbReference type="RefSeq" id="WP_119865868.1">
    <property type="nucleotide sequence ID" value="NZ_CP016786.1"/>
</dbReference>
<evidence type="ECO:0000256" key="6">
    <source>
        <dbReference type="SAM" id="SignalP"/>
    </source>
</evidence>
<evidence type="ECO:0000256" key="5">
    <source>
        <dbReference type="PROSITE-ProRule" id="PRU01240"/>
    </source>
</evidence>
<evidence type="ECO:0000256" key="1">
    <source>
        <dbReference type="ARBA" id="ARBA00011073"/>
    </source>
</evidence>
<proteinExistence type="inferred from homology"/>
<evidence type="ECO:0000313" key="8">
    <source>
        <dbReference type="EMBL" id="ASW43733.1"/>
    </source>
</evidence>
<feature type="active site" description="Charge relay system" evidence="5">
    <location>
        <position position="65"/>
    </location>
</feature>
<evidence type="ECO:0000259" key="7">
    <source>
        <dbReference type="Pfam" id="PF00082"/>
    </source>
</evidence>
<feature type="active site" description="Charge relay system" evidence="5">
    <location>
        <position position="223"/>
    </location>
</feature>
<gene>
    <name evidence="8" type="ORF">BEN51_09635</name>
</gene>